<dbReference type="Proteomes" id="UP001362999">
    <property type="component" value="Unassembled WGS sequence"/>
</dbReference>
<keyword evidence="2" id="KW-1185">Reference proteome</keyword>
<gene>
    <name evidence="1" type="ORF">R3P38DRAFT_2849948</name>
</gene>
<name>A0AAW0DYQ5_9AGAR</name>
<evidence type="ECO:0000313" key="1">
    <source>
        <dbReference type="EMBL" id="KAK7055989.1"/>
    </source>
</evidence>
<protein>
    <submittedName>
        <fullName evidence="1">F-box domain-containing protein</fullName>
    </submittedName>
</protein>
<dbReference type="EMBL" id="JAWWNJ010000005">
    <property type="protein sequence ID" value="KAK7055989.1"/>
    <property type="molecule type" value="Genomic_DNA"/>
</dbReference>
<dbReference type="AlphaFoldDB" id="A0AAW0DYQ5"/>
<evidence type="ECO:0000313" key="2">
    <source>
        <dbReference type="Proteomes" id="UP001362999"/>
    </source>
</evidence>
<organism evidence="1 2">
    <name type="scientific">Favolaschia claudopus</name>
    <dbReference type="NCBI Taxonomy" id="2862362"/>
    <lineage>
        <taxon>Eukaryota</taxon>
        <taxon>Fungi</taxon>
        <taxon>Dikarya</taxon>
        <taxon>Basidiomycota</taxon>
        <taxon>Agaricomycotina</taxon>
        <taxon>Agaricomycetes</taxon>
        <taxon>Agaricomycetidae</taxon>
        <taxon>Agaricales</taxon>
        <taxon>Marasmiineae</taxon>
        <taxon>Mycenaceae</taxon>
        <taxon>Favolaschia</taxon>
    </lineage>
</organism>
<accession>A0AAW0DYQ5</accession>
<reference evidence="1 2" key="1">
    <citation type="journal article" date="2024" name="J Genomics">
        <title>Draft genome sequencing and assembly of Favolaschia claudopus CIRM-BRFM 2984 isolated from oak limbs.</title>
        <authorList>
            <person name="Navarro D."/>
            <person name="Drula E."/>
            <person name="Chaduli D."/>
            <person name="Cazenave R."/>
            <person name="Ahrendt S."/>
            <person name="Wang J."/>
            <person name="Lipzen A."/>
            <person name="Daum C."/>
            <person name="Barry K."/>
            <person name="Grigoriev I.V."/>
            <person name="Favel A."/>
            <person name="Rosso M.N."/>
            <person name="Martin F."/>
        </authorList>
    </citation>
    <scope>NUCLEOTIDE SEQUENCE [LARGE SCALE GENOMIC DNA]</scope>
    <source>
        <strain evidence="1 2">CIRM-BRFM 2984</strain>
    </source>
</reference>
<sequence length="351" mass="38174">MAAPQQQTDSKLIAEVNQTTAPSPIYHHAFAAPDAEIALESAEGTLYRVHSYTLQTTSGLFKTLLSLPPPPGGHSTDPIPVYQPDTVLEPLLRLMCGLETPPWTSLDALSGVLFLAQNWDAPGPLASLRSALTSHKFLTNHPLRVYALASHFGFRPETQLASTRTLSSNIFSLESFDILSTMPASATLPLLRLHRARRDALRTLFDSPERFLAGNGQPFHCSSCAITPLENSTWRALKHRVLRELDVCSSGAAMQDYGVAAMQDYGIAAMQDYGVAAMQDYGIAVSRSGGMWGEDGMGNWPEAKACWAAVCVKPGCGATNYDRVATIRQMRACLDGLPFAVDVDWLDEDCM</sequence>
<comment type="caution">
    <text evidence="1">The sequence shown here is derived from an EMBL/GenBank/DDBJ whole genome shotgun (WGS) entry which is preliminary data.</text>
</comment>
<proteinExistence type="predicted"/>